<dbReference type="InterPro" id="IPR007005">
    <property type="entry name" value="XAP5"/>
</dbReference>
<dbReference type="GO" id="GO:0006325">
    <property type="term" value="P:chromatin organization"/>
    <property type="evidence" value="ECO:0007669"/>
    <property type="project" value="TreeGrafter"/>
</dbReference>
<evidence type="ECO:0000259" key="5">
    <source>
        <dbReference type="Pfam" id="PF04921"/>
    </source>
</evidence>
<dbReference type="PANTHER" id="PTHR12722">
    <property type="entry name" value="XAP-5 PROTEIN-RELATED"/>
    <property type="match status" value="1"/>
</dbReference>
<evidence type="ECO:0000256" key="1">
    <source>
        <dbReference type="ARBA" id="ARBA00009980"/>
    </source>
</evidence>
<comment type="similarity">
    <text evidence="1">Belongs to the FAM50 family.</text>
</comment>
<keyword evidence="7" id="KW-1185">Reference proteome</keyword>
<reference evidence="8" key="1">
    <citation type="submission" date="2017-02" db="UniProtKB">
        <authorList>
            <consortium name="WormBaseParasite"/>
        </authorList>
    </citation>
    <scope>IDENTIFICATION</scope>
</reference>
<name>A0A0M3JS86_ANISI</name>
<feature type="region of interest" description="Disordered" evidence="4">
    <location>
        <begin position="1"/>
        <end position="56"/>
    </location>
</feature>
<accession>A0A0M3JS86</accession>
<dbReference type="AlphaFoldDB" id="A0A0M3JS86"/>
<protein>
    <recommendedName>
        <fullName evidence="2">Protein FAM50 homolog</fullName>
    </recommendedName>
</protein>
<dbReference type="Pfam" id="PF04921">
    <property type="entry name" value="XAP5"/>
    <property type="match status" value="1"/>
</dbReference>
<keyword evidence="3" id="KW-0175">Coiled coil</keyword>
<evidence type="ECO:0000313" key="8">
    <source>
        <dbReference type="WBParaSite" id="ASIM_0001081801-mRNA-1"/>
    </source>
</evidence>
<evidence type="ECO:0000256" key="3">
    <source>
        <dbReference type="SAM" id="Coils"/>
    </source>
</evidence>
<feature type="compositionally biased region" description="Basic and acidic residues" evidence="4">
    <location>
        <begin position="10"/>
        <end position="50"/>
    </location>
</feature>
<evidence type="ECO:0000313" key="7">
    <source>
        <dbReference type="Proteomes" id="UP000267096"/>
    </source>
</evidence>
<dbReference type="Proteomes" id="UP000267096">
    <property type="component" value="Unassembled WGS sequence"/>
</dbReference>
<dbReference type="InterPro" id="IPR048337">
    <property type="entry name" value="FAM50A/XAP5_C"/>
</dbReference>
<feature type="coiled-coil region" evidence="3">
    <location>
        <begin position="176"/>
        <end position="203"/>
    </location>
</feature>
<dbReference type="EMBL" id="UYRR01030996">
    <property type="protein sequence ID" value="VDK42871.1"/>
    <property type="molecule type" value="Genomic_DNA"/>
</dbReference>
<gene>
    <name evidence="6" type="ORF">ASIM_LOCUS10376</name>
</gene>
<evidence type="ECO:0000313" key="6">
    <source>
        <dbReference type="EMBL" id="VDK42871.1"/>
    </source>
</evidence>
<proteinExistence type="inferred from homology"/>
<dbReference type="GO" id="GO:0005634">
    <property type="term" value="C:nucleus"/>
    <property type="evidence" value="ECO:0007669"/>
    <property type="project" value="InterPro"/>
</dbReference>
<evidence type="ECO:0000256" key="2">
    <source>
        <dbReference type="ARBA" id="ARBA00016617"/>
    </source>
</evidence>
<sequence>MPHNRSKAQAKPEPESDGKMSKADAGRLIHIAKNRERAKEAIEQRRKKIEEETENLKSGIKSKFTANYDAIEESLKSSTVGLVTLDEMREKQKDVIEMRETQIVTDGTSKVLDKRRKATDSSDDKDKNQKRVLSFAFEDDDEECDEQSTSTYVVPKKRMGMDPTIETGFLPDREREDQLTKLKEELSKEWKRLQDKEKNEEINVAYAYWDGSSHRKDLRVKKGYTISQFLITALEVLKREFSELRPVVAENLMFVKEDLIIPHFYTFQDFIATKAVGKTGPLYEFDAASEIRLRQDAAIDCGESHPAKVVLRSWYEKNKHIYPASRWEAFIPNKEYRKTIDDLNTI</sequence>
<reference evidence="6 7" key="2">
    <citation type="submission" date="2018-11" db="EMBL/GenBank/DDBJ databases">
        <authorList>
            <consortium name="Pathogen Informatics"/>
        </authorList>
    </citation>
    <scope>NUCLEOTIDE SEQUENCE [LARGE SCALE GENOMIC DNA]</scope>
</reference>
<dbReference type="PANTHER" id="PTHR12722:SF0">
    <property type="entry name" value="PROTEIN FAM50A"/>
    <property type="match status" value="1"/>
</dbReference>
<evidence type="ECO:0000256" key="4">
    <source>
        <dbReference type="SAM" id="MobiDB-lite"/>
    </source>
</evidence>
<organism evidence="8">
    <name type="scientific">Anisakis simplex</name>
    <name type="common">Herring worm</name>
    <dbReference type="NCBI Taxonomy" id="6269"/>
    <lineage>
        <taxon>Eukaryota</taxon>
        <taxon>Metazoa</taxon>
        <taxon>Ecdysozoa</taxon>
        <taxon>Nematoda</taxon>
        <taxon>Chromadorea</taxon>
        <taxon>Rhabditida</taxon>
        <taxon>Spirurina</taxon>
        <taxon>Ascaridomorpha</taxon>
        <taxon>Ascaridoidea</taxon>
        <taxon>Anisakidae</taxon>
        <taxon>Anisakis</taxon>
        <taxon>Anisakis simplex complex</taxon>
    </lineage>
</organism>
<dbReference type="OrthoDB" id="1562195at2759"/>
<feature type="domain" description="FAM50A/XAP5 C-terminal" evidence="5">
    <location>
        <begin position="200"/>
        <end position="339"/>
    </location>
</feature>
<dbReference type="WBParaSite" id="ASIM_0001081801-mRNA-1">
    <property type="protein sequence ID" value="ASIM_0001081801-mRNA-1"/>
    <property type="gene ID" value="ASIM_0001081801"/>
</dbReference>